<dbReference type="EMBL" id="FWZU01000002">
    <property type="protein sequence ID" value="SMF03150.1"/>
    <property type="molecule type" value="Genomic_DNA"/>
</dbReference>
<gene>
    <name evidence="16" type="ORF">SAMN06295933_1268</name>
</gene>
<dbReference type="Gene3D" id="1.10.287.130">
    <property type="match status" value="1"/>
</dbReference>
<keyword evidence="9" id="KW-0418">Kinase</keyword>
<evidence type="ECO:0000256" key="5">
    <source>
        <dbReference type="ARBA" id="ARBA00022553"/>
    </source>
</evidence>
<dbReference type="CDD" id="cd00082">
    <property type="entry name" value="HisKA"/>
    <property type="match status" value="1"/>
</dbReference>
<keyword evidence="8" id="KW-0547">Nucleotide-binding</keyword>
<feature type="transmembrane region" description="Helical" evidence="14">
    <location>
        <begin position="14"/>
        <end position="34"/>
    </location>
</feature>
<dbReference type="GO" id="GO:0005886">
    <property type="term" value="C:plasma membrane"/>
    <property type="evidence" value="ECO:0007669"/>
    <property type="project" value="UniProtKB-SubCell"/>
</dbReference>
<reference evidence="17" key="1">
    <citation type="submission" date="2017-04" db="EMBL/GenBank/DDBJ databases">
        <authorList>
            <person name="Varghese N."/>
            <person name="Submissions S."/>
        </authorList>
    </citation>
    <scope>NUCLEOTIDE SEQUENCE [LARGE SCALE GENOMIC DNA]</scope>
    <source>
        <strain evidence="17">K3S</strain>
    </source>
</reference>
<dbReference type="PROSITE" id="PS50109">
    <property type="entry name" value="HIS_KIN"/>
    <property type="match status" value="1"/>
</dbReference>
<feature type="transmembrane region" description="Helical" evidence="14">
    <location>
        <begin position="260"/>
        <end position="282"/>
    </location>
</feature>
<keyword evidence="11 14" id="KW-1133">Transmembrane helix</keyword>
<evidence type="ECO:0000256" key="7">
    <source>
        <dbReference type="ARBA" id="ARBA00022692"/>
    </source>
</evidence>
<comment type="catalytic activity">
    <reaction evidence="1">
        <text>ATP + protein L-histidine = ADP + protein N-phospho-L-histidine.</text>
        <dbReference type="EC" id="2.7.13.3"/>
    </reaction>
</comment>
<name>A0A1X7CUZ3_9BACT</name>
<keyword evidence="4" id="KW-1003">Cell membrane</keyword>
<evidence type="ECO:0000256" key="2">
    <source>
        <dbReference type="ARBA" id="ARBA00004651"/>
    </source>
</evidence>
<dbReference type="EC" id="2.7.13.3" evidence="3"/>
<dbReference type="NCBIfam" id="TIGR00229">
    <property type="entry name" value="sensory_box"/>
    <property type="match status" value="1"/>
</dbReference>
<evidence type="ECO:0000313" key="16">
    <source>
        <dbReference type="EMBL" id="SMF03150.1"/>
    </source>
</evidence>
<dbReference type="AlphaFoldDB" id="A0A1X7CUZ3"/>
<evidence type="ECO:0000256" key="10">
    <source>
        <dbReference type="ARBA" id="ARBA00022840"/>
    </source>
</evidence>
<dbReference type="Gene3D" id="3.30.565.10">
    <property type="entry name" value="Histidine kinase-like ATPase, C-terminal domain"/>
    <property type="match status" value="1"/>
</dbReference>
<dbReference type="STRING" id="1519643.SAMN06295933_1268"/>
<evidence type="ECO:0000259" key="15">
    <source>
        <dbReference type="PROSITE" id="PS50109"/>
    </source>
</evidence>
<dbReference type="SMART" id="SM00388">
    <property type="entry name" value="HisKA"/>
    <property type="match status" value="1"/>
</dbReference>
<dbReference type="SUPFAM" id="SSF47384">
    <property type="entry name" value="Homodimeric domain of signal transducing histidine kinase"/>
    <property type="match status" value="1"/>
</dbReference>
<comment type="subcellular location">
    <subcellularLocation>
        <location evidence="2">Cell membrane</location>
        <topology evidence="2">Multi-pass membrane protein</topology>
    </subcellularLocation>
</comment>
<dbReference type="PANTHER" id="PTHR43065:SF42">
    <property type="entry name" value="TWO-COMPONENT SENSOR PPRA"/>
    <property type="match status" value="1"/>
</dbReference>
<evidence type="ECO:0000256" key="12">
    <source>
        <dbReference type="ARBA" id="ARBA00023012"/>
    </source>
</evidence>
<proteinExistence type="predicted"/>
<dbReference type="InterPro" id="IPR004358">
    <property type="entry name" value="Sig_transdc_His_kin-like_C"/>
</dbReference>
<evidence type="ECO:0000256" key="6">
    <source>
        <dbReference type="ARBA" id="ARBA00022679"/>
    </source>
</evidence>
<dbReference type="PANTHER" id="PTHR43065">
    <property type="entry name" value="SENSOR HISTIDINE KINASE"/>
    <property type="match status" value="1"/>
</dbReference>
<dbReference type="Proteomes" id="UP000192906">
    <property type="component" value="Unassembled WGS sequence"/>
</dbReference>
<dbReference type="InterPro" id="IPR035965">
    <property type="entry name" value="PAS-like_dom_sf"/>
</dbReference>
<dbReference type="InterPro" id="IPR003594">
    <property type="entry name" value="HATPase_dom"/>
</dbReference>
<evidence type="ECO:0000256" key="14">
    <source>
        <dbReference type="SAM" id="Phobius"/>
    </source>
</evidence>
<evidence type="ECO:0000256" key="3">
    <source>
        <dbReference type="ARBA" id="ARBA00012438"/>
    </source>
</evidence>
<dbReference type="InterPro" id="IPR005467">
    <property type="entry name" value="His_kinase_dom"/>
</dbReference>
<dbReference type="GO" id="GO:0000155">
    <property type="term" value="F:phosphorelay sensor kinase activity"/>
    <property type="evidence" value="ECO:0007669"/>
    <property type="project" value="InterPro"/>
</dbReference>
<dbReference type="SUPFAM" id="SSF55874">
    <property type="entry name" value="ATPase domain of HSP90 chaperone/DNA topoisomerase II/histidine kinase"/>
    <property type="match status" value="1"/>
</dbReference>
<evidence type="ECO:0000313" key="17">
    <source>
        <dbReference type="Proteomes" id="UP000192906"/>
    </source>
</evidence>
<keyword evidence="12" id="KW-0902">Two-component regulatory system</keyword>
<dbReference type="InterPro" id="IPR029151">
    <property type="entry name" value="Sensor-like_sf"/>
</dbReference>
<keyword evidence="6" id="KW-0808">Transferase</keyword>
<evidence type="ECO:0000256" key="13">
    <source>
        <dbReference type="ARBA" id="ARBA00023136"/>
    </source>
</evidence>
<dbReference type="SMART" id="SM00387">
    <property type="entry name" value="HATPase_c"/>
    <property type="match status" value="1"/>
</dbReference>
<keyword evidence="13 14" id="KW-0472">Membrane</keyword>
<evidence type="ECO:0000256" key="9">
    <source>
        <dbReference type="ARBA" id="ARBA00022777"/>
    </source>
</evidence>
<dbReference type="InterPro" id="IPR036890">
    <property type="entry name" value="HATPase_C_sf"/>
</dbReference>
<sequence>MSKASLTKIFQKKLIIWILVPGLLTSMLIVYIIGINQIKVMEREIMQLSKSLSQNVNFYIDGAEDVLQSAAIISDNEDISKKRSFFEGIHKKFSRFERLILLDRNENIIAVAPKGIEGVDFPIRFNNIEHDKHVLTSPIISPNSGKLVVYISLPVDNGGKIVAELSLDALQKFIYGFFSTNRIIILTDSYGNLIVHPDREKVRTQSNVGSLNIFKNVDNSGKGQFYKTDGEFYYGTVSHIPRTGWKILVACPAAYILEPVMVLGLLVSILIICFFLVLMIALRNEFKTRIISPMTDYINKLSDVAKGQYPTDSSQESEFLELNELGEVFDAMSEKVKAREQELQISKTFFQNIIDSMPSAVIWVDENMMACEYNKKALEIFGEGATEIACKKVEIFFSGHEEIYNAINESLKNKKSHTLEGRRVSIKSPNLYTITIFPLLGSEMKGVVVRMDDVTSRVRMEEIMVQTEKMMSVGGLAAGMAHEINNPLGSIMQGAQNLERRFSTKIQANVKAANEAGCTLESLQKYLTVRKINGIITGIRDSGARAAGIVSNMLEFSKPGKEQLTTVNIKNLIEASLKLAAKDYDLKKKYDFLHIKIVKDFDNNIPDVMCSRTEIEQVLFNLLKNAAQAMTIHGFSGTGPCITIRTRTHGSDIAIEVEDNGPGIHPEIRKRVFDPFFTTKTSEAGTGLGLSVSYFIITQNHGGTFTVESTPGNGAKFTIILPIQGIKKQS</sequence>
<dbReference type="OrthoDB" id="5439205at2"/>
<evidence type="ECO:0000256" key="11">
    <source>
        <dbReference type="ARBA" id="ARBA00022989"/>
    </source>
</evidence>
<keyword evidence="7 14" id="KW-0812">Transmembrane</keyword>
<protein>
    <recommendedName>
        <fullName evidence="3">histidine kinase</fullName>
        <ecNumber evidence="3">2.7.13.3</ecNumber>
    </recommendedName>
</protein>
<dbReference type="SUPFAM" id="SSF55785">
    <property type="entry name" value="PYP-like sensor domain (PAS domain)"/>
    <property type="match status" value="1"/>
</dbReference>
<evidence type="ECO:0000256" key="1">
    <source>
        <dbReference type="ARBA" id="ARBA00000085"/>
    </source>
</evidence>
<dbReference type="PRINTS" id="PR00344">
    <property type="entry name" value="BCTRLSENSOR"/>
</dbReference>
<accession>A0A1X7CUZ3</accession>
<dbReference type="Pfam" id="PF02518">
    <property type="entry name" value="HATPase_c"/>
    <property type="match status" value="1"/>
</dbReference>
<dbReference type="Pfam" id="PF02743">
    <property type="entry name" value="dCache_1"/>
    <property type="match status" value="1"/>
</dbReference>
<dbReference type="Gene3D" id="3.30.450.20">
    <property type="entry name" value="PAS domain"/>
    <property type="match status" value="3"/>
</dbReference>
<evidence type="ECO:0000256" key="8">
    <source>
        <dbReference type="ARBA" id="ARBA00022741"/>
    </source>
</evidence>
<evidence type="ECO:0000256" key="4">
    <source>
        <dbReference type="ARBA" id="ARBA00022475"/>
    </source>
</evidence>
<dbReference type="CDD" id="cd18773">
    <property type="entry name" value="PDC1_HK_sensor"/>
    <property type="match status" value="1"/>
</dbReference>
<dbReference type="SUPFAM" id="SSF103190">
    <property type="entry name" value="Sensory domain-like"/>
    <property type="match status" value="1"/>
</dbReference>
<keyword evidence="10" id="KW-0067">ATP-binding</keyword>
<dbReference type="InterPro" id="IPR033479">
    <property type="entry name" value="dCache_1"/>
</dbReference>
<keyword evidence="17" id="KW-1185">Reference proteome</keyword>
<organism evidence="16 17">
    <name type="scientific">Desulfovibrio gilichinskyi</name>
    <dbReference type="NCBI Taxonomy" id="1519643"/>
    <lineage>
        <taxon>Bacteria</taxon>
        <taxon>Pseudomonadati</taxon>
        <taxon>Thermodesulfobacteriota</taxon>
        <taxon>Desulfovibrionia</taxon>
        <taxon>Desulfovibrionales</taxon>
        <taxon>Desulfovibrionaceae</taxon>
        <taxon>Desulfovibrio</taxon>
    </lineage>
</organism>
<dbReference type="GO" id="GO:0005524">
    <property type="term" value="F:ATP binding"/>
    <property type="evidence" value="ECO:0007669"/>
    <property type="project" value="UniProtKB-KW"/>
</dbReference>
<dbReference type="InterPro" id="IPR036097">
    <property type="entry name" value="HisK_dim/P_sf"/>
</dbReference>
<dbReference type="InterPro" id="IPR000014">
    <property type="entry name" value="PAS"/>
</dbReference>
<feature type="domain" description="Histidine kinase" evidence="15">
    <location>
        <begin position="479"/>
        <end position="725"/>
    </location>
</feature>
<dbReference type="InterPro" id="IPR003661">
    <property type="entry name" value="HisK_dim/P_dom"/>
</dbReference>
<dbReference type="RefSeq" id="WP_085099961.1">
    <property type="nucleotide sequence ID" value="NZ_FWZU01000002.1"/>
</dbReference>
<keyword evidence="5" id="KW-0597">Phosphoprotein</keyword>